<name>A0ABD0LIB1_9CAEN</name>
<accession>A0ABD0LIB1</accession>
<comment type="caution">
    <text evidence="1">The sequence shown here is derived from an EMBL/GenBank/DDBJ whole genome shotgun (WGS) entry which is preliminary data.</text>
</comment>
<sequence length="166" mass="18685">MLRTMKEYRLIWMSRIQVRPARRYKCNIIIFVNGRLPEDVDVSRLINAVQLFAGVIVRLLGLRGRGCNKQHRLDISTTENTKLPGRRLRKIFPEVRQPSVGVPPETCRRAVQKTQTANLPQLAASVFCRLLFVAGRTLSKVSGGTEENDPFVCLAKTTAGIDSFCS</sequence>
<reference evidence="1 2" key="1">
    <citation type="journal article" date="2023" name="Sci. Data">
        <title>Genome assembly of the Korean intertidal mud-creeper Batillaria attramentaria.</title>
        <authorList>
            <person name="Patra A.K."/>
            <person name="Ho P.T."/>
            <person name="Jun S."/>
            <person name="Lee S.J."/>
            <person name="Kim Y."/>
            <person name="Won Y.J."/>
        </authorList>
    </citation>
    <scope>NUCLEOTIDE SEQUENCE [LARGE SCALE GENOMIC DNA]</scope>
    <source>
        <strain evidence="1">Wonlab-2016</strain>
    </source>
</reference>
<evidence type="ECO:0000313" key="1">
    <source>
        <dbReference type="EMBL" id="KAK7499095.1"/>
    </source>
</evidence>
<dbReference type="AlphaFoldDB" id="A0ABD0LIB1"/>
<dbReference type="EMBL" id="JACVVK020000046">
    <property type="protein sequence ID" value="KAK7499095.1"/>
    <property type="molecule type" value="Genomic_DNA"/>
</dbReference>
<organism evidence="1 2">
    <name type="scientific">Batillaria attramentaria</name>
    <dbReference type="NCBI Taxonomy" id="370345"/>
    <lineage>
        <taxon>Eukaryota</taxon>
        <taxon>Metazoa</taxon>
        <taxon>Spiralia</taxon>
        <taxon>Lophotrochozoa</taxon>
        <taxon>Mollusca</taxon>
        <taxon>Gastropoda</taxon>
        <taxon>Caenogastropoda</taxon>
        <taxon>Sorbeoconcha</taxon>
        <taxon>Cerithioidea</taxon>
        <taxon>Batillariidae</taxon>
        <taxon>Batillaria</taxon>
    </lineage>
</organism>
<gene>
    <name evidence="1" type="ORF">BaRGS_00009642</name>
</gene>
<evidence type="ECO:0000313" key="2">
    <source>
        <dbReference type="Proteomes" id="UP001519460"/>
    </source>
</evidence>
<protein>
    <submittedName>
        <fullName evidence="1">Uncharacterized protein</fullName>
    </submittedName>
</protein>
<proteinExistence type="predicted"/>
<keyword evidence="2" id="KW-1185">Reference proteome</keyword>
<dbReference type="Proteomes" id="UP001519460">
    <property type="component" value="Unassembled WGS sequence"/>
</dbReference>